<dbReference type="GO" id="GO:0004803">
    <property type="term" value="F:transposase activity"/>
    <property type="evidence" value="ECO:0007669"/>
    <property type="project" value="UniProtKB-UniRule"/>
</dbReference>
<dbReference type="NCBIfam" id="NF033543">
    <property type="entry name" value="transpos_IS256"/>
    <property type="match status" value="1"/>
</dbReference>
<evidence type="ECO:0000256" key="2">
    <source>
        <dbReference type="ARBA" id="ARBA00010961"/>
    </source>
</evidence>
<dbReference type="EMBL" id="CM001475">
    <property type="protein sequence ID" value="EIC30105.1"/>
    <property type="molecule type" value="Genomic_DNA"/>
</dbReference>
<dbReference type="AlphaFoldDB" id="H8GHF3"/>
<dbReference type="Pfam" id="PF00872">
    <property type="entry name" value="Transposase_mut"/>
    <property type="match status" value="1"/>
</dbReference>
<dbReference type="InterPro" id="IPR001207">
    <property type="entry name" value="Transposase_mutator"/>
</dbReference>
<dbReference type="PANTHER" id="PTHR33217">
    <property type="entry name" value="TRANSPOSASE FOR INSERTION SEQUENCE ELEMENT IS1081"/>
    <property type="match status" value="1"/>
</dbReference>
<keyword evidence="3 6" id="KW-0815">Transposition</keyword>
<evidence type="ECO:0000313" key="9">
    <source>
        <dbReference type="Proteomes" id="UP000005090"/>
    </source>
</evidence>
<evidence type="ECO:0000256" key="3">
    <source>
        <dbReference type="ARBA" id="ARBA00022578"/>
    </source>
</evidence>
<keyword evidence="9" id="KW-1185">Reference proteome</keyword>
<dbReference type="GO" id="GO:0003677">
    <property type="term" value="F:DNA binding"/>
    <property type="evidence" value="ECO:0007669"/>
    <property type="project" value="UniProtKB-UniRule"/>
</dbReference>
<comment type="similarity">
    <text evidence="2 6">Belongs to the transposase mutator family.</text>
</comment>
<comment type="function">
    <text evidence="1 6">Required for the transposition of the insertion element.</text>
</comment>
<evidence type="ECO:0000256" key="1">
    <source>
        <dbReference type="ARBA" id="ARBA00002190"/>
    </source>
</evidence>
<name>H8GHF3_METAL</name>
<organism evidence="7 9">
    <name type="scientific">Methylomicrobium album BG8</name>
    <dbReference type="NCBI Taxonomy" id="686340"/>
    <lineage>
        <taxon>Bacteria</taxon>
        <taxon>Pseudomonadati</taxon>
        <taxon>Pseudomonadota</taxon>
        <taxon>Gammaproteobacteria</taxon>
        <taxon>Methylococcales</taxon>
        <taxon>Methylococcaceae</taxon>
        <taxon>Methylomicrobium</taxon>
    </lineage>
</organism>
<protein>
    <recommendedName>
        <fullName evidence="6">Mutator family transposase</fullName>
    </recommendedName>
</protein>
<dbReference type="EMBL" id="CM001475">
    <property type="protein sequence ID" value="EIC31521.1"/>
    <property type="molecule type" value="Genomic_DNA"/>
</dbReference>
<dbReference type="PANTHER" id="PTHR33217:SF9">
    <property type="entry name" value="MUTATOR FAMILY TRANSPOSASE"/>
    <property type="match status" value="1"/>
</dbReference>
<keyword evidence="6" id="KW-0814">Transposable element</keyword>
<keyword evidence="5 6" id="KW-0233">DNA recombination</keyword>
<evidence type="ECO:0000256" key="5">
    <source>
        <dbReference type="ARBA" id="ARBA00023172"/>
    </source>
</evidence>
<evidence type="ECO:0000313" key="8">
    <source>
        <dbReference type="EMBL" id="EIC31521.1"/>
    </source>
</evidence>
<dbReference type="GO" id="GO:0006313">
    <property type="term" value="P:DNA transposition"/>
    <property type="evidence" value="ECO:0007669"/>
    <property type="project" value="UniProtKB-UniRule"/>
</dbReference>
<evidence type="ECO:0000256" key="4">
    <source>
        <dbReference type="ARBA" id="ARBA00023125"/>
    </source>
</evidence>
<evidence type="ECO:0000313" key="7">
    <source>
        <dbReference type="EMBL" id="EIC30105.1"/>
    </source>
</evidence>
<accession>H8GHF3</accession>
<reference evidence="7 9" key="1">
    <citation type="journal article" date="2013" name="Genome Announc.">
        <title>Genome Sequence of the Obligate Gammaproteobacterial Methanotroph Methylomicrobium album Strain BG8.</title>
        <authorList>
            <person name="Kits K.D."/>
            <person name="Kalyuzhnaya M.G."/>
            <person name="Klotz M.G."/>
            <person name="Jetten M.S."/>
            <person name="Op den Camp H.J."/>
            <person name="Vuilleumier S."/>
            <person name="Bringel F."/>
            <person name="Dispirito A.A."/>
            <person name="Murrell J.C."/>
            <person name="Bruce D."/>
            <person name="Cheng J.F."/>
            <person name="Copeland A."/>
            <person name="Goodwin L."/>
            <person name="Hauser L."/>
            <person name="Lajus A."/>
            <person name="Land M.L."/>
            <person name="Lapidus A."/>
            <person name="Lucas S."/>
            <person name="Medigue C."/>
            <person name="Pitluck S."/>
            <person name="Woyke T."/>
            <person name="Zeytun A."/>
            <person name="Stein L.Y."/>
        </authorList>
    </citation>
    <scope>NUCLEOTIDE SEQUENCE [LARGE SCALE GENOMIC DNA]</scope>
    <source>
        <strain evidence="7 9">BG8</strain>
    </source>
</reference>
<dbReference type="eggNOG" id="COG3328">
    <property type="taxonomic scope" value="Bacteria"/>
</dbReference>
<sequence>MSNDKVIPLKTLAGASPIADALTDVLREGAQRMLAVAIEAEVSAFLERFQTEKTQAGLQRVVRNGRLPKRTIQTGIGDIEVSVPRIRDRAGQLRFTSSLLPPYLRRTKTVEQLLPWLYLKGLSTGDFQEALSTLLGPEAPGLSASTISRLKESWKDEQQCWSRRDLSHQRYVYLWVDGIHFGVRLEDAAQCILVVIGATPEGKKELVALSDGYRESEASWREVLLDLKLRGLRIDPQLAIGDGALGFWKALPQVFGTTRSQRCWVHKTANILNKLPKSQQPKAKAGLHEIWMAASRKEAETAFSRFLTVYRPKYPKAADCLEKDQDALLAFYDFPAEHWIHIRTTNPIESTFATVRLRTAKTRGCVSRESILAMVFMLVKSAERRWLKLRGVARLAEVIQGVSFKDGVREDQEKVAA</sequence>
<dbReference type="Proteomes" id="UP000005090">
    <property type="component" value="Chromosome"/>
</dbReference>
<dbReference type="RefSeq" id="WP_005372517.1">
    <property type="nucleotide sequence ID" value="NZ_CM001475.1"/>
</dbReference>
<dbReference type="HOGENOM" id="CLU_036805_8_1_6"/>
<keyword evidence="4 6" id="KW-0238">DNA-binding</keyword>
<gene>
    <name evidence="7" type="ORF">Metal_2380</name>
    <name evidence="8" type="ORF">Metal_3883</name>
</gene>
<evidence type="ECO:0000256" key="6">
    <source>
        <dbReference type="RuleBase" id="RU365089"/>
    </source>
</evidence>
<proteinExistence type="inferred from homology"/>